<dbReference type="Gene3D" id="3.40.50.1000">
    <property type="entry name" value="HAD superfamily/HAD-like"/>
    <property type="match status" value="1"/>
</dbReference>
<dbReference type="AlphaFoldDB" id="A0A085M7E9"/>
<dbReference type="OrthoDB" id="5781377at2759"/>
<sequence>MEEEFEEKVDAFYALMYQLCQCRRSVVASLLKGDSVGEELVTCLEKVKNKIIAGTKSDFVVTLTTDSGRAMRLNVRDELLGMEKDMFFTGCMKSGSNGSKVFVDCLARYHPKSVETFHEEVAFTEAMLKQIMSLGLGIFITDWDGTMKTYCSNYRTSVQPAYSAYWLAIFAKFCSSLCAVLTAGPLGDFGILNLVAVPVEDANVIFGGSWGREWLIHNRRCVDRTAIPENGEENLNKLTQCLLKAINDRTDFHRFLMTGSGFQRKVDRLTIGLQTVSGEVTDQESKAFLDAVMEAVKTVDPDDTIFYVRHEKLDVEVVLKSVQGGWTKGDGFRFLLKETGRSLATEVVWICGDTASDLPMLDLALKVNPKNTYATFVNPSDEVRSKIAANMAPDHYTIVGCPEVLHAAMEGIMREKGIRTI</sequence>
<dbReference type="InterPro" id="IPR023214">
    <property type="entry name" value="HAD_sf"/>
</dbReference>
<evidence type="ECO:0000313" key="5">
    <source>
        <dbReference type="Proteomes" id="UP000030764"/>
    </source>
</evidence>
<organism evidence="3 5">
    <name type="scientific">Trichuris suis</name>
    <name type="common">pig whipworm</name>
    <dbReference type="NCBI Taxonomy" id="68888"/>
    <lineage>
        <taxon>Eukaryota</taxon>
        <taxon>Metazoa</taxon>
        <taxon>Ecdysozoa</taxon>
        <taxon>Nematoda</taxon>
        <taxon>Enoplea</taxon>
        <taxon>Dorylaimia</taxon>
        <taxon>Trichinellida</taxon>
        <taxon>Trichuridae</taxon>
        <taxon>Trichuris</taxon>
    </lineage>
</organism>
<dbReference type="Proteomes" id="UP000030764">
    <property type="component" value="Unassembled WGS sequence"/>
</dbReference>
<dbReference type="Pfam" id="PF21141">
    <property type="entry name" value="T6PP_C"/>
    <property type="match status" value="1"/>
</dbReference>
<evidence type="ECO:0000313" key="3">
    <source>
        <dbReference type="EMBL" id="KFD53145.1"/>
    </source>
</evidence>
<dbReference type="InterPro" id="IPR041064">
    <property type="entry name" value="T6PP_helical"/>
</dbReference>
<dbReference type="Pfam" id="PF18572">
    <property type="entry name" value="T6PP_N"/>
    <property type="match status" value="1"/>
</dbReference>
<accession>A0A085M7E9</accession>
<dbReference type="EMBL" id="KL363220">
    <property type="protein sequence ID" value="KFD53145.1"/>
    <property type="molecule type" value="Genomic_DNA"/>
</dbReference>
<name>A0A085M7E9_9BILA</name>
<dbReference type="Gene3D" id="1.20.58.1800">
    <property type="match status" value="1"/>
</dbReference>
<evidence type="ECO:0000313" key="4">
    <source>
        <dbReference type="EMBL" id="KFD70707.1"/>
    </source>
</evidence>
<proteinExistence type="predicted"/>
<gene>
    <name evidence="3" type="ORF">M513_06059</name>
    <name evidence="4" type="ORF">M514_06059</name>
</gene>
<keyword evidence="5" id="KW-1185">Reference proteome</keyword>
<dbReference type="InterPro" id="IPR036412">
    <property type="entry name" value="HAD-like_sf"/>
</dbReference>
<dbReference type="Gene3D" id="3.30.70.3080">
    <property type="match status" value="1"/>
</dbReference>
<protein>
    <submittedName>
        <fullName evidence="3">Uncharacterized protein</fullName>
    </submittedName>
</protein>
<feature type="domain" description="Trehalose-6-phosphate phosphatase C-terminal" evidence="2">
    <location>
        <begin position="139"/>
        <end position="405"/>
    </location>
</feature>
<feature type="domain" description="Trehalose-6-phosphate phosphatase helical bundle" evidence="1">
    <location>
        <begin position="9"/>
        <end position="94"/>
    </location>
</feature>
<evidence type="ECO:0000259" key="2">
    <source>
        <dbReference type="Pfam" id="PF21141"/>
    </source>
</evidence>
<dbReference type="SUPFAM" id="SSF56784">
    <property type="entry name" value="HAD-like"/>
    <property type="match status" value="1"/>
</dbReference>
<reference evidence="3 5" key="1">
    <citation type="journal article" date="2014" name="Nat. Genet.">
        <title>Genome and transcriptome of the porcine whipworm Trichuris suis.</title>
        <authorList>
            <person name="Jex A.R."/>
            <person name="Nejsum P."/>
            <person name="Schwarz E.M."/>
            <person name="Hu L."/>
            <person name="Young N.D."/>
            <person name="Hall R.S."/>
            <person name="Korhonen P.K."/>
            <person name="Liao S."/>
            <person name="Thamsborg S."/>
            <person name="Xia J."/>
            <person name="Xu P."/>
            <person name="Wang S."/>
            <person name="Scheerlinck J.P."/>
            <person name="Hofmann A."/>
            <person name="Sternberg P.W."/>
            <person name="Wang J."/>
            <person name="Gasser R.B."/>
        </authorList>
    </citation>
    <scope>NUCLEOTIDE SEQUENCE [LARGE SCALE GENOMIC DNA]</scope>
    <source>
        <strain evidence="4">DCEP-RM93F</strain>
        <strain evidence="3">DCEP-RM93M</strain>
    </source>
</reference>
<dbReference type="InterPro" id="IPR049063">
    <property type="entry name" value="T6PP_C"/>
</dbReference>
<dbReference type="Proteomes" id="UP000030758">
    <property type="component" value="Unassembled WGS sequence"/>
</dbReference>
<dbReference type="EMBL" id="KL367486">
    <property type="protein sequence ID" value="KFD70707.1"/>
    <property type="molecule type" value="Genomic_DNA"/>
</dbReference>
<evidence type="ECO:0000259" key="1">
    <source>
        <dbReference type="Pfam" id="PF18572"/>
    </source>
</evidence>